<protein>
    <recommendedName>
        <fullName evidence="5 11">Dolichyl-diphosphooligosaccharide--protein glycosyltransferase subunit 1</fullName>
    </recommendedName>
</protein>
<evidence type="ECO:0000256" key="8">
    <source>
        <dbReference type="ARBA" id="ARBA00022824"/>
    </source>
</evidence>
<dbReference type="Pfam" id="PF04597">
    <property type="entry name" value="Ribophorin_I"/>
    <property type="match status" value="1"/>
</dbReference>
<evidence type="ECO:0000313" key="12">
    <source>
        <dbReference type="Proteomes" id="UP000694941"/>
    </source>
</evidence>
<comment type="subcellular location">
    <subcellularLocation>
        <location evidence="2 11">Endoplasmic reticulum membrane</location>
        <topology evidence="2 11">Single-pass type I membrane protein</topology>
    </subcellularLocation>
</comment>
<comment type="pathway">
    <text evidence="3 11">Protein modification; protein glycosylation.</text>
</comment>
<keyword evidence="9 11" id="KW-1133">Transmembrane helix</keyword>
<evidence type="ECO:0000256" key="10">
    <source>
        <dbReference type="ARBA" id="ARBA00023136"/>
    </source>
</evidence>
<keyword evidence="8 11" id="KW-0256">Endoplasmic reticulum</keyword>
<evidence type="ECO:0000256" key="11">
    <source>
        <dbReference type="RuleBase" id="RU361143"/>
    </source>
</evidence>
<dbReference type="RefSeq" id="XP_013772050.1">
    <property type="nucleotide sequence ID" value="XM_013916596.2"/>
</dbReference>
<dbReference type="PANTHER" id="PTHR21049:SF0">
    <property type="entry name" value="DOLICHYL-DIPHOSPHOOLIGOSACCHARIDE--PROTEIN GLYCOSYLTRANSFERASE SUBUNIT 1"/>
    <property type="match status" value="1"/>
</dbReference>
<evidence type="ECO:0000256" key="3">
    <source>
        <dbReference type="ARBA" id="ARBA00004922"/>
    </source>
</evidence>
<dbReference type="PANTHER" id="PTHR21049">
    <property type="entry name" value="RIBOPHORIN I"/>
    <property type="match status" value="1"/>
</dbReference>
<evidence type="ECO:0000256" key="1">
    <source>
        <dbReference type="ARBA" id="ARBA00002791"/>
    </source>
</evidence>
<feature type="signal peptide" evidence="11">
    <location>
        <begin position="1"/>
        <end position="22"/>
    </location>
</feature>
<keyword evidence="12" id="KW-1185">Reference proteome</keyword>
<evidence type="ECO:0000256" key="5">
    <source>
        <dbReference type="ARBA" id="ARBA00017611"/>
    </source>
</evidence>
<comment type="subunit">
    <text evidence="11">Component of the oligosaccharyltransferase (OST) complex.</text>
</comment>
<proteinExistence type="inferred from homology"/>
<keyword evidence="6 11" id="KW-0812">Transmembrane</keyword>
<feature type="chain" id="PRO_5044974344" description="Dolichyl-diphosphooligosaccharide--protein glycosyltransferase subunit 1" evidence="11">
    <location>
        <begin position="23"/>
        <end position="601"/>
    </location>
</feature>
<dbReference type="Proteomes" id="UP000694941">
    <property type="component" value="Unplaced"/>
</dbReference>
<keyword evidence="7 11" id="KW-0732">Signal</keyword>
<accession>A0ABM1B051</accession>
<evidence type="ECO:0000256" key="4">
    <source>
        <dbReference type="ARBA" id="ARBA00008905"/>
    </source>
</evidence>
<evidence type="ECO:0000313" key="13">
    <source>
        <dbReference type="RefSeq" id="XP_013772050.1"/>
    </source>
</evidence>
<feature type="transmembrane region" description="Helical" evidence="11">
    <location>
        <begin position="434"/>
        <end position="453"/>
    </location>
</feature>
<evidence type="ECO:0000256" key="6">
    <source>
        <dbReference type="ARBA" id="ARBA00022692"/>
    </source>
</evidence>
<dbReference type="GeneID" id="106457202"/>
<organism evidence="12 13">
    <name type="scientific">Limulus polyphemus</name>
    <name type="common">Atlantic horseshoe crab</name>
    <dbReference type="NCBI Taxonomy" id="6850"/>
    <lineage>
        <taxon>Eukaryota</taxon>
        <taxon>Metazoa</taxon>
        <taxon>Ecdysozoa</taxon>
        <taxon>Arthropoda</taxon>
        <taxon>Chelicerata</taxon>
        <taxon>Merostomata</taxon>
        <taxon>Xiphosura</taxon>
        <taxon>Limulidae</taxon>
        <taxon>Limulus</taxon>
    </lineage>
</organism>
<evidence type="ECO:0000256" key="7">
    <source>
        <dbReference type="ARBA" id="ARBA00022729"/>
    </source>
</evidence>
<comment type="function">
    <text evidence="1 11">Subunit of the oligosaccharyl transferase (OST) complex that catalyzes the initial transfer of a defined glycan (Glc(3)Man(9)GlcNAc(2) in eukaryotes) from the lipid carrier dolichol-pyrophosphate to an asparagine residue within an Asn-X-Ser/Thr consensus motif in nascent polypeptide chains, the first step in protein N-glycosylation. N-glycosylation occurs cotranslationally and the complex associates with the Sec61 complex at the channel-forming translocon complex that mediates protein translocation across the endoplasmic reticulum (ER). All subunits are required for a maximal enzyme activity.</text>
</comment>
<name>A0ABM1B051_LIMPO</name>
<evidence type="ECO:0000256" key="2">
    <source>
        <dbReference type="ARBA" id="ARBA00004115"/>
    </source>
</evidence>
<sequence>MSFKKRILFCITISFLQFHTFAQDIINLNLVNNKVERNIDISSQIVEITTEVTIENTGKEPAFYTLFSLEPEARLHLAYIGAVSQEEGKPTLRVFPTAIADNKKEAFWRIELKTPLQTGRTVTIKVETVFTHFLIPYPSQITQSERQLVYYHGNHYYYSPYLTKTQTTKLTLASNSVESYTKLKPVSQTDATITYGPYENVGPMSFNKMTVHSENNNPFLAVSKLHRALEVSHWGVISVEEEIDIHHAGAVLKGPFSRYDYQRDQSGVSSVKVFKTVLPASAMDVYYRDEIGNISTSHMRVLDDSVELELRPRFPLFGGWKTHYVLGYYVPTYEYLFNSGDYYVLKMRFVDHVFDDNVIDHAEVKVILPEGVKDIQLKLPYQVQRKPDQLHFTYLDTIGRPVIILEKSNLVEQHIQDFEIHYKFQKILMLQEPLLVVVALYLLFILVIIYVRLDFTISWDPQRESRLHASGLVERVLKHQDKLTDIYFQYDAALMKYKVNKDNSSYQATVKKLNSDHKNEAQAIAEALSKMKQDGSELVEKISELQRLDRNLKEQFHHHMTLVEKLISGKMNKLTFVESEAAITRKKEELAEKLQALTNSL</sequence>
<evidence type="ECO:0000256" key="9">
    <source>
        <dbReference type="ARBA" id="ARBA00022989"/>
    </source>
</evidence>
<keyword evidence="10 11" id="KW-0472">Membrane</keyword>
<gene>
    <name evidence="13" type="primary">LOC106457202</name>
</gene>
<reference evidence="13" key="1">
    <citation type="submission" date="2025-08" db="UniProtKB">
        <authorList>
            <consortium name="RefSeq"/>
        </authorList>
    </citation>
    <scope>IDENTIFICATION</scope>
    <source>
        <tissue evidence="13">Muscle</tissue>
    </source>
</reference>
<dbReference type="InterPro" id="IPR007676">
    <property type="entry name" value="Ribophorin_I"/>
</dbReference>
<comment type="similarity">
    <text evidence="4 11">Belongs to the OST1 family.</text>
</comment>